<dbReference type="GO" id="GO:0004113">
    <property type="term" value="F:2',3'-cyclic-nucleotide 3'-phosphodiesterase activity"/>
    <property type="evidence" value="ECO:0007669"/>
    <property type="project" value="InterPro"/>
</dbReference>
<dbReference type="SUPFAM" id="SSF55144">
    <property type="entry name" value="LigT-like"/>
    <property type="match status" value="1"/>
</dbReference>
<dbReference type="AlphaFoldDB" id="A0A2G6KDZ6"/>
<evidence type="ECO:0000313" key="4">
    <source>
        <dbReference type="EMBL" id="PIE33877.1"/>
    </source>
</evidence>
<dbReference type="Gene3D" id="3.90.1140.10">
    <property type="entry name" value="Cyclic phosphodiesterase"/>
    <property type="match status" value="1"/>
</dbReference>
<dbReference type="Proteomes" id="UP000230914">
    <property type="component" value="Unassembled WGS sequence"/>
</dbReference>
<comment type="function">
    <text evidence="2">Hydrolyzes RNA 2',3'-cyclic phosphodiester to an RNA 2'-phosphomonoester.</text>
</comment>
<evidence type="ECO:0000256" key="1">
    <source>
        <dbReference type="ARBA" id="ARBA00022801"/>
    </source>
</evidence>
<gene>
    <name evidence="4" type="ORF">CSA55_01745</name>
</gene>
<feature type="active site" description="Proton donor" evidence="2">
    <location>
        <position position="38"/>
    </location>
</feature>
<protein>
    <recommendedName>
        <fullName evidence="2">RNA 2',3'-cyclic phosphodiesterase</fullName>
        <shortName evidence="2">RNA 2',3'-CPDase</shortName>
        <ecNumber evidence="2">3.1.4.58</ecNumber>
    </recommendedName>
</protein>
<dbReference type="PANTHER" id="PTHR35561:SF1">
    <property type="entry name" value="RNA 2',3'-CYCLIC PHOSPHODIESTERASE"/>
    <property type="match status" value="1"/>
</dbReference>
<dbReference type="EC" id="3.1.4.58" evidence="2"/>
<dbReference type="NCBIfam" id="TIGR02258">
    <property type="entry name" value="2_5_ligase"/>
    <property type="match status" value="1"/>
</dbReference>
<feature type="short sequence motif" description="HXTX 2" evidence="2">
    <location>
        <begin position="111"/>
        <end position="114"/>
    </location>
</feature>
<name>A0A2G6KDZ6_9ACTN</name>
<evidence type="ECO:0000259" key="3">
    <source>
        <dbReference type="Pfam" id="PF02834"/>
    </source>
</evidence>
<proteinExistence type="inferred from homology"/>
<comment type="caution">
    <text evidence="4">The sequence shown here is derived from an EMBL/GenBank/DDBJ whole genome shotgun (WGS) entry which is preliminary data.</text>
</comment>
<feature type="short sequence motif" description="HXTX 1" evidence="2">
    <location>
        <begin position="38"/>
        <end position="41"/>
    </location>
</feature>
<dbReference type="GO" id="GO:0008664">
    <property type="term" value="F:RNA 2',3'-cyclic 3'-phosphodiesterase activity"/>
    <property type="evidence" value="ECO:0007669"/>
    <property type="project" value="UniProtKB-EC"/>
</dbReference>
<feature type="domain" description="Phosphoesterase HXTX" evidence="3">
    <location>
        <begin position="20"/>
        <end position="58"/>
    </location>
</feature>
<dbReference type="InterPro" id="IPR009097">
    <property type="entry name" value="Cyclic_Pdiesterase"/>
</dbReference>
<organism evidence="4 5">
    <name type="scientific">Ilumatobacter coccineus</name>
    <dbReference type="NCBI Taxonomy" id="467094"/>
    <lineage>
        <taxon>Bacteria</taxon>
        <taxon>Bacillati</taxon>
        <taxon>Actinomycetota</taxon>
        <taxon>Acidimicrobiia</taxon>
        <taxon>Acidimicrobiales</taxon>
        <taxon>Ilumatobacteraceae</taxon>
        <taxon>Ilumatobacter</taxon>
    </lineage>
</organism>
<evidence type="ECO:0000256" key="2">
    <source>
        <dbReference type="HAMAP-Rule" id="MF_01940"/>
    </source>
</evidence>
<dbReference type="InterPro" id="IPR014051">
    <property type="entry name" value="Phosphoesterase_HXTX"/>
</dbReference>
<reference evidence="4 5" key="1">
    <citation type="submission" date="2017-10" db="EMBL/GenBank/DDBJ databases">
        <title>Novel microbial diversity and functional potential in the marine mammal oral microbiome.</title>
        <authorList>
            <person name="Dudek N.K."/>
            <person name="Sun C.L."/>
            <person name="Burstein D."/>
            <person name="Kantor R.S."/>
            <person name="Aliaga Goltsman D.S."/>
            <person name="Bik E.M."/>
            <person name="Thomas B.C."/>
            <person name="Banfield J.F."/>
            <person name="Relman D.A."/>
        </authorList>
    </citation>
    <scope>NUCLEOTIDE SEQUENCE [LARGE SCALE GENOMIC DNA]</scope>
    <source>
        <strain evidence="4">DOLJORAL78_61_10</strain>
    </source>
</reference>
<dbReference type="Pfam" id="PF02834">
    <property type="entry name" value="LigT_PEase"/>
    <property type="match status" value="1"/>
</dbReference>
<comment type="catalytic activity">
    <reaction evidence="2">
        <text>a 3'-end 2',3'-cyclophospho-ribonucleotide-RNA + H2O = a 3'-end 2'-phospho-ribonucleotide-RNA + H(+)</text>
        <dbReference type="Rhea" id="RHEA:11828"/>
        <dbReference type="Rhea" id="RHEA-COMP:10464"/>
        <dbReference type="Rhea" id="RHEA-COMP:17353"/>
        <dbReference type="ChEBI" id="CHEBI:15377"/>
        <dbReference type="ChEBI" id="CHEBI:15378"/>
        <dbReference type="ChEBI" id="CHEBI:83064"/>
        <dbReference type="ChEBI" id="CHEBI:173113"/>
        <dbReference type="EC" id="3.1.4.58"/>
    </reaction>
</comment>
<comment type="similarity">
    <text evidence="2">Belongs to the 2H phosphoesterase superfamily. ThpR family.</text>
</comment>
<evidence type="ECO:0000313" key="5">
    <source>
        <dbReference type="Proteomes" id="UP000230914"/>
    </source>
</evidence>
<dbReference type="PANTHER" id="PTHR35561">
    <property type="entry name" value="RNA 2',3'-CYCLIC PHOSPHODIESTERASE"/>
    <property type="match status" value="1"/>
</dbReference>
<feature type="active site" description="Proton acceptor" evidence="2">
    <location>
        <position position="111"/>
    </location>
</feature>
<keyword evidence="1 2" id="KW-0378">Hydrolase</keyword>
<dbReference type="InterPro" id="IPR004175">
    <property type="entry name" value="RNA_CPDase"/>
</dbReference>
<dbReference type="HAMAP" id="MF_01940">
    <property type="entry name" value="RNA_CPDase"/>
    <property type="match status" value="1"/>
</dbReference>
<dbReference type="EMBL" id="PDSL01000024">
    <property type="protein sequence ID" value="PIE33877.1"/>
    <property type="molecule type" value="Genomic_DNA"/>
</dbReference>
<sequence>MMRAFVAAWPTDAVRTQLAGLEHPTWPGIRWVPATNWHITLRFIGDTDPDEVIAALASASLPHATASLGPATDRLGRQIVIPAAGVDDLAAAVVAATSHIGQVEQRSFRGHLTVARTRHRPTDDMLGTPFATSWDIDEIAVVGSELTHEGAIYTTLATFATG</sequence>
<accession>A0A2G6KDZ6</accession>